<evidence type="ECO:0000313" key="5">
    <source>
        <dbReference type="Proteomes" id="UP000291343"/>
    </source>
</evidence>
<dbReference type="PANTHER" id="PTHR44298">
    <property type="entry name" value="DNAJ HOMOLOG SUBFAMILY B MEMBER 11"/>
    <property type="match status" value="1"/>
</dbReference>
<dbReference type="InterPro" id="IPR036869">
    <property type="entry name" value="J_dom_sf"/>
</dbReference>
<keyword evidence="5" id="KW-1185">Reference proteome</keyword>
<dbReference type="OrthoDB" id="550424at2759"/>
<dbReference type="CDD" id="cd06257">
    <property type="entry name" value="DnaJ"/>
    <property type="match status" value="1"/>
</dbReference>
<dbReference type="CDD" id="cd10747">
    <property type="entry name" value="DnaJ_C"/>
    <property type="match status" value="1"/>
</dbReference>
<keyword evidence="1 2" id="KW-0732">Signal</keyword>
<evidence type="ECO:0000313" key="4">
    <source>
        <dbReference type="EMBL" id="RZF33987.1"/>
    </source>
</evidence>
<dbReference type="GO" id="GO:0051082">
    <property type="term" value="F:unfolded protein binding"/>
    <property type="evidence" value="ECO:0007669"/>
    <property type="project" value="InterPro"/>
</dbReference>
<dbReference type="SMR" id="A0A482WKD4"/>
<dbReference type="FunFam" id="2.60.260.20:FF:000013">
    <property type="entry name" value="DnaJ subfamily B member 11"/>
    <property type="match status" value="1"/>
</dbReference>
<dbReference type="SUPFAM" id="SSF49493">
    <property type="entry name" value="HSP40/DnaJ peptide-binding domain"/>
    <property type="match status" value="2"/>
</dbReference>
<accession>A0A482WKD4</accession>
<dbReference type="EMBL" id="QKKF02033054">
    <property type="protein sequence ID" value="RZF33987.1"/>
    <property type="molecule type" value="Genomic_DNA"/>
</dbReference>
<name>A0A482WKD4_LAOST</name>
<dbReference type="Pfam" id="PF00226">
    <property type="entry name" value="DnaJ"/>
    <property type="match status" value="1"/>
</dbReference>
<evidence type="ECO:0000256" key="2">
    <source>
        <dbReference type="SAM" id="SignalP"/>
    </source>
</evidence>
<dbReference type="InterPro" id="IPR002939">
    <property type="entry name" value="DnaJ_C"/>
</dbReference>
<dbReference type="InterPro" id="IPR008971">
    <property type="entry name" value="HSP40/DnaJ_pept-bd"/>
</dbReference>
<dbReference type="PRINTS" id="PR00625">
    <property type="entry name" value="JDOMAIN"/>
</dbReference>
<dbReference type="InterPro" id="IPR018253">
    <property type="entry name" value="DnaJ_domain_CS"/>
</dbReference>
<proteinExistence type="predicted"/>
<dbReference type="InParanoid" id="A0A482WKD4"/>
<evidence type="ECO:0000256" key="1">
    <source>
        <dbReference type="ARBA" id="ARBA00022729"/>
    </source>
</evidence>
<dbReference type="GO" id="GO:0005783">
    <property type="term" value="C:endoplasmic reticulum"/>
    <property type="evidence" value="ECO:0007669"/>
    <property type="project" value="TreeGrafter"/>
</dbReference>
<dbReference type="GO" id="GO:0006457">
    <property type="term" value="P:protein folding"/>
    <property type="evidence" value="ECO:0007669"/>
    <property type="project" value="InterPro"/>
</dbReference>
<dbReference type="AlphaFoldDB" id="A0A482WKD4"/>
<comment type="caution">
    <text evidence="4">The sequence shown here is derived from an EMBL/GenBank/DDBJ whole genome shotgun (WGS) entry which is preliminary data.</text>
</comment>
<dbReference type="Gene3D" id="2.60.260.20">
    <property type="entry name" value="Urease metallochaperone UreE, N-terminal domain"/>
    <property type="match status" value="2"/>
</dbReference>
<dbReference type="PROSITE" id="PS00636">
    <property type="entry name" value="DNAJ_1"/>
    <property type="match status" value="1"/>
</dbReference>
<dbReference type="Gene3D" id="1.10.287.110">
    <property type="entry name" value="DnaJ domain"/>
    <property type="match status" value="1"/>
</dbReference>
<dbReference type="STRING" id="195883.A0A482WKD4"/>
<dbReference type="PANTHER" id="PTHR44298:SF1">
    <property type="entry name" value="DNAJ HOMOLOG SUBFAMILY B MEMBER 11"/>
    <property type="match status" value="1"/>
</dbReference>
<gene>
    <name evidence="4" type="ORF">LSTR_LSTR006903</name>
</gene>
<dbReference type="InterPro" id="IPR051736">
    <property type="entry name" value="DnaJ-B11-like"/>
</dbReference>
<dbReference type="FunCoup" id="A0A482WKD4">
    <property type="interactions" value="1473"/>
</dbReference>
<dbReference type="Pfam" id="PF01556">
    <property type="entry name" value="DnaJ_C"/>
    <property type="match status" value="1"/>
</dbReference>
<dbReference type="PROSITE" id="PS50076">
    <property type="entry name" value="DNAJ_2"/>
    <property type="match status" value="1"/>
</dbReference>
<feature type="signal peptide" evidence="2">
    <location>
        <begin position="1"/>
        <end position="22"/>
    </location>
</feature>
<dbReference type="SUPFAM" id="SSF46565">
    <property type="entry name" value="Chaperone J-domain"/>
    <property type="match status" value="1"/>
</dbReference>
<organism evidence="4 5">
    <name type="scientific">Laodelphax striatellus</name>
    <name type="common">Small brown planthopper</name>
    <name type="synonym">Delphax striatella</name>
    <dbReference type="NCBI Taxonomy" id="195883"/>
    <lineage>
        <taxon>Eukaryota</taxon>
        <taxon>Metazoa</taxon>
        <taxon>Ecdysozoa</taxon>
        <taxon>Arthropoda</taxon>
        <taxon>Hexapoda</taxon>
        <taxon>Insecta</taxon>
        <taxon>Pterygota</taxon>
        <taxon>Neoptera</taxon>
        <taxon>Paraneoptera</taxon>
        <taxon>Hemiptera</taxon>
        <taxon>Auchenorrhyncha</taxon>
        <taxon>Fulgoroidea</taxon>
        <taxon>Delphacidae</taxon>
        <taxon>Criomorphinae</taxon>
        <taxon>Laodelphax</taxon>
    </lineage>
</organism>
<feature type="chain" id="PRO_5019793625" description="J domain-containing protein" evidence="2">
    <location>
        <begin position="23"/>
        <end position="355"/>
    </location>
</feature>
<protein>
    <recommendedName>
        <fullName evidence="3">J domain-containing protein</fullName>
    </recommendedName>
</protein>
<evidence type="ECO:0000259" key="3">
    <source>
        <dbReference type="PROSITE" id="PS50076"/>
    </source>
</evidence>
<dbReference type="Proteomes" id="UP000291343">
    <property type="component" value="Unassembled WGS sequence"/>
</dbReference>
<dbReference type="GO" id="GO:0051787">
    <property type="term" value="F:misfolded protein binding"/>
    <property type="evidence" value="ECO:0007669"/>
    <property type="project" value="TreeGrafter"/>
</dbReference>
<dbReference type="SMART" id="SM00271">
    <property type="entry name" value="DnaJ"/>
    <property type="match status" value="1"/>
</dbReference>
<sequence length="355" mass="40667">MKFLNYYFLLLSFTSLLDFVVSRTAETRFYKILDVDPEASQEDIKKAYRRLARKLHPDKNRDNPEATAEFAELHKAYEVLNDPEKRKRYDSCGESCVKDDKPSGGDPLSSFFGFHFGDEDGGQRETPRGATITMDVFVTLEELYNGNFIEITRNKLIMKPTSGTRKCNCRQEMTTRQLGPGRFQMIQQTVCDECPNVMRQEEERTLELEVEQGMADGHKIKFNGEGESHIDGDPGDLIMQIRTLPHPVFERRGDDLYTNVTVSLQDALTGFSLEIEHLDGKKVKVSRDKVTWPGARIRKKGEGMPVYNSNKHGTLYITFDIEFPKADLSEEDKEGIKRILKQQPVNNVYNGLRGF</sequence>
<dbReference type="InterPro" id="IPR001623">
    <property type="entry name" value="DnaJ_domain"/>
</dbReference>
<reference evidence="4 5" key="1">
    <citation type="journal article" date="2017" name="Gigascience">
        <title>Genome sequence of the small brown planthopper, Laodelphax striatellus.</title>
        <authorList>
            <person name="Zhu J."/>
            <person name="Jiang F."/>
            <person name="Wang X."/>
            <person name="Yang P."/>
            <person name="Bao Y."/>
            <person name="Zhao W."/>
            <person name="Wang W."/>
            <person name="Lu H."/>
            <person name="Wang Q."/>
            <person name="Cui N."/>
            <person name="Li J."/>
            <person name="Chen X."/>
            <person name="Luo L."/>
            <person name="Yu J."/>
            <person name="Kang L."/>
            <person name="Cui F."/>
        </authorList>
    </citation>
    <scope>NUCLEOTIDE SEQUENCE [LARGE SCALE GENOMIC DNA]</scope>
    <source>
        <strain evidence="4">Lst14</strain>
    </source>
</reference>
<feature type="domain" description="J" evidence="3">
    <location>
        <begin position="28"/>
        <end position="93"/>
    </location>
</feature>